<dbReference type="InterPro" id="IPR051677">
    <property type="entry name" value="AfsR-DnrI-RedD_regulator"/>
</dbReference>
<dbReference type="PROSITE" id="PS51755">
    <property type="entry name" value="OMPR_PHOB"/>
    <property type="match status" value="1"/>
</dbReference>
<dbReference type="Gene3D" id="1.25.40.10">
    <property type="entry name" value="Tetratricopeptide repeat domain"/>
    <property type="match status" value="1"/>
</dbReference>
<dbReference type="InterPro" id="IPR027417">
    <property type="entry name" value="P-loop_NTPase"/>
</dbReference>
<dbReference type="SUPFAM" id="SSF46894">
    <property type="entry name" value="C-terminal effector domain of the bipartite response regulators"/>
    <property type="match status" value="1"/>
</dbReference>
<evidence type="ECO:0000313" key="8">
    <source>
        <dbReference type="Proteomes" id="UP000292881"/>
    </source>
</evidence>
<feature type="domain" description="OmpR/PhoB-type" evidence="6">
    <location>
        <begin position="1"/>
        <end position="100"/>
    </location>
</feature>
<comment type="similarity">
    <text evidence="1">Belongs to the AfsR/DnrI/RedD regulatory family.</text>
</comment>
<accession>A0A4Q2JNF2</accession>
<dbReference type="GO" id="GO:0000160">
    <property type="term" value="P:phosphorelay signal transduction system"/>
    <property type="evidence" value="ECO:0007669"/>
    <property type="project" value="InterPro"/>
</dbReference>
<dbReference type="InterPro" id="IPR016032">
    <property type="entry name" value="Sig_transdc_resp-reg_C-effctor"/>
</dbReference>
<dbReference type="PANTHER" id="PTHR35807:SF1">
    <property type="entry name" value="TRANSCRIPTIONAL REGULATOR REDD"/>
    <property type="match status" value="1"/>
</dbReference>
<evidence type="ECO:0000256" key="5">
    <source>
        <dbReference type="PROSITE-ProRule" id="PRU01091"/>
    </source>
</evidence>
<evidence type="ECO:0000256" key="3">
    <source>
        <dbReference type="ARBA" id="ARBA00023125"/>
    </source>
</evidence>
<dbReference type="InterPro" id="IPR005158">
    <property type="entry name" value="BTAD"/>
</dbReference>
<evidence type="ECO:0000256" key="4">
    <source>
        <dbReference type="ARBA" id="ARBA00023163"/>
    </source>
</evidence>
<dbReference type="Pfam" id="PF03704">
    <property type="entry name" value="BTAD"/>
    <property type="match status" value="1"/>
</dbReference>
<dbReference type="SUPFAM" id="SSF48452">
    <property type="entry name" value="TPR-like"/>
    <property type="match status" value="1"/>
</dbReference>
<dbReference type="OrthoDB" id="134501at2"/>
<dbReference type="InterPro" id="IPR011990">
    <property type="entry name" value="TPR-like_helical_dom_sf"/>
</dbReference>
<name>A0A4Q2JNF2_9MICO</name>
<dbReference type="SUPFAM" id="SSF52540">
    <property type="entry name" value="P-loop containing nucleoside triphosphate hydrolases"/>
    <property type="match status" value="1"/>
</dbReference>
<dbReference type="EMBL" id="SDPL01000067">
    <property type="protein sequence ID" value="RXZ49731.1"/>
    <property type="molecule type" value="Genomic_DNA"/>
</dbReference>
<organism evidence="7 8">
    <name type="scientific">Agromyces binzhouensis</name>
    <dbReference type="NCBI Taxonomy" id="1817495"/>
    <lineage>
        <taxon>Bacteria</taxon>
        <taxon>Bacillati</taxon>
        <taxon>Actinomycetota</taxon>
        <taxon>Actinomycetes</taxon>
        <taxon>Micrococcales</taxon>
        <taxon>Microbacteriaceae</taxon>
        <taxon>Agromyces</taxon>
    </lineage>
</organism>
<dbReference type="CDD" id="cd15831">
    <property type="entry name" value="BTAD"/>
    <property type="match status" value="1"/>
</dbReference>
<keyword evidence="3 5" id="KW-0238">DNA-binding</keyword>
<dbReference type="GO" id="GO:0006355">
    <property type="term" value="P:regulation of DNA-templated transcription"/>
    <property type="evidence" value="ECO:0007669"/>
    <property type="project" value="InterPro"/>
</dbReference>
<evidence type="ECO:0000259" key="6">
    <source>
        <dbReference type="PROSITE" id="PS51755"/>
    </source>
</evidence>
<dbReference type="SUPFAM" id="SSF75011">
    <property type="entry name" value="3-carboxy-cis,cis-mucoante lactonizing enzyme"/>
    <property type="match status" value="1"/>
</dbReference>
<evidence type="ECO:0000256" key="2">
    <source>
        <dbReference type="ARBA" id="ARBA00023015"/>
    </source>
</evidence>
<dbReference type="InterPro" id="IPR036388">
    <property type="entry name" value="WH-like_DNA-bd_sf"/>
</dbReference>
<dbReference type="InterPro" id="IPR011047">
    <property type="entry name" value="Quinoprotein_ADH-like_sf"/>
</dbReference>
<protein>
    <recommendedName>
        <fullName evidence="6">OmpR/PhoB-type domain-containing protein</fullName>
    </recommendedName>
</protein>
<dbReference type="GO" id="GO:0003677">
    <property type="term" value="F:DNA binding"/>
    <property type="evidence" value="ECO:0007669"/>
    <property type="project" value="UniProtKB-UniRule"/>
</dbReference>
<dbReference type="InterPro" id="IPR015943">
    <property type="entry name" value="WD40/YVTN_repeat-like_dom_sf"/>
</dbReference>
<feature type="DNA-binding region" description="OmpR/PhoB-type" evidence="5">
    <location>
        <begin position="1"/>
        <end position="100"/>
    </location>
</feature>
<dbReference type="InterPro" id="IPR001867">
    <property type="entry name" value="OmpR/PhoB-type_DNA-bd"/>
</dbReference>
<sequence>MRRSLTEATRRRTMRNMGVGIFGPLDIEGVSLSPRERTLLSALLLRAGRPVTTDELAEALWGDEPPATWTKQLQASIGRVRTAIGRNAVVTTPGGYAVRIDPETVDAERFERFAASAREHLRDDPARAVDAAERALALWRGIPYADLSAWAPAIVESQRLEELRRDTEEVRLDARLQLGEHASCVGDAERLVREAPLSERRWVLLATALYRSGRQADALAAIRSARERLADELGADPGAELADLEIAVLRHDDSLDLGDAPSASSIVCPYRGLQPFGVDDEDEFFGRDADIRSALARLTRSTFLAISGASGSGKSSLVRAGVVPALRRRGDHVTLLSPERDLDVGIRDAAEGAGRANVVVVDQFEEVFHAGEADVDAAAHAIADAAATGTTVIVVVRSDFLDECAAHPVLAPLVAEGVHLVGPMSPEALRDAIEQPARRAALRLEPGLVELILRDVGGEAGALPHMSHALVETWLRREGATMTVAGYEASGGISGAIAQSADRLYQSMDPGQRVICRWIMLRLVTLASDGSPVRRRVPSKPLRSDAAREQVLTMLSRARLVRAEAAAVEVAHESLATAWPRLQSWLEEDGESARLLTAVAVAAEAWNAAGRPDDDLYRGARLQAALEWRDASPRGLTDVESAFLDAASTRASAEQTLLSERARRDRRQNRRLRTLLAVAGGLIMLLAGAGSVAVLSSREATAQRDSAAIEALVGTALALRTSERDVSALLAAEAYRRWPDEPRTRSGLMGVLQGAGGFMGNAVVASSGTAYGRLIPGTEDALVVTTERGAAIRDTVTGDVRRELELGFDPGPIGPRPLVAISRDGRIGAVLWPAETQFSGVTWYGTSPQSDLVVFDLERGARIVGPTRIQAGTGALAVDGTGATVAIADARDGAVTLVSPIDGRTRPVAGETTTRLERDTYAAALAFDGRDRLLVGRIDDRVDVVDAESATVLTSMAVPAGSAHVAMATGESGVVVASGDRSLIAFDADGGRLRWTTGIVQPYLAPCNWLAISEVLQRVYCGNLFGRIAVYDLTDGAPLPDEELGPLYGAVGTIDVRADGSGLTTISASNPVVSRWQLDGSGPGRRLVAPEEMVVGPYAFEGSLVLIAPQAAASEDGDLRDVSVLDTETGEVVYRFDRPVSNPGWAQDRRLYARHSDGSLFRIIDLATGEQVGDDLWNIIRFWPSPDGARLHAARTDGRLQEFDPATGRPEGGSWRVEGFPLWLSVSPDGERLAVTHWITGPSFGREDATLSARRDTRLAIVALDDHRVMSDHPFDASAHVLLADGDLIAMEDNRMGRFETDPFSRTGTVPGAAGGLMEPTLSRDPNTMLVLAADGSALLYDASRGERIGDPVRTDSRTLAPSVLRPDGLEMAVSMPEGVVVWDIDPEHQFEQVCRIAGRDLTDTEWRTYLGDLDDRHSTCGFG</sequence>
<dbReference type="InterPro" id="IPR002372">
    <property type="entry name" value="PQQ_rpt_dom"/>
</dbReference>
<gene>
    <name evidence="7" type="ORF">ESO86_05620</name>
</gene>
<dbReference type="Pfam" id="PF00486">
    <property type="entry name" value="Trans_reg_C"/>
    <property type="match status" value="1"/>
</dbReference>
<keyword evidence="2" id="KW-0805">Transcription regulation</keyword>
<proteinExistence type="inferred from homology"/>
<dbReference type="Proteomes" id="UP000292881">
    <property type="component" value="Unassembled WGS sequence"/>
</dbReference>
<evidence type="ECO:0000256" key="1">
    <source>
        <dbReference type="ARBA" id="ARBA00005820"/>
    </source>
</evidence>
<evidence type="ECO:0000313" key="7">
    <source>
        <dbReference type="EMBL" id="RXZ49731.1"/>
    </source>
</evidence>
<dbReference type="SMART" id="SM00862">
    <property type="entry name" value="Trans_reg_C"/>
    <property type="match status" value="1"/>
</dbReference>
<reference evidence="7 8" key="1">
    <citation type="submission" date="2019-01" db="EMBL/GenBank/DDBJ databases">
        <authorList>
            <person name="Li J."/>
        </authorList>
    </citation>
    <scope>NUCLEOTIDE SEQUENCE [LARGE SCALE GENOMIC DNA]</scope>
    <source>
        <strain evidence="7 8">CGMCC 4.7180</strain>
    </source>
</reference>
<dbReference type="SUPFAM" id="SSF50998">
    <property type="entry name" value="Quinoprotein alcohol dehydrogenase-like"/>
    <property type="match status" value="1"/>
</dbReference>
<dbReference type="CDD" id="cd00383">
    <property type="entry name" value="trans_reg_C"/>
    <property type="match status" value="1"/>
</dbReference>
<dbReference type="Gene3D" id="2.130.10.10">
    <property type="entry name" value="YVTN repeat-like/Quinoprotein amine dehydrogenase"/>
    <property type="match status" value="2"/>
</dbReference>
<dbReference type="PANTHER" id="PTHR35807">
    <property type="entry name" value="TRANSCRIPTIONAL REGULATOR REDD-RELATED"/>
    <property type="match status" value="1"/>
</dbReference>
<comment type="caution">
    <text evidence="7">The sequence shown here is derived from an EMBL/GenBank/DDBJ whole genome shotgun (WGS) entry which is preliminary data.</text>
</comment>
<dbReference type="InterPro" id="IPR049052">
    <property type="entry name" value="nSTAND1"/>
</dbReference>
<keyword evidence="4" id="KW-0804">Transcription</keyword>
<dbReference type="Pfam" id="PF13360">
    <property type="entry name" value="PQQ_2"/>
    <property type="match status" value="1"/>
</dbReference>
<keyword evidence="8" id="KW-1185">Reference proteome</keyword>
<dbReference type="SMART" id="SM01043">
    <property type="entry name" value="BTAD"/>
    <property type="match status" value="1"/>
</dbReference>
<dbReference type="Pfam" id="PF20703">
    <property type="entry name" value="nSTAND1"/>
    <property type="match status" value="1"/>
</dbReference>
<dbReference type="Gene3D" id="1.10.10.10">
    <property type="entry name" value="Winged helix-like DNA-binding domain superfamily/Winged helix DNA-binding domain"/>
    <property type="match status" value="1"/>
</dbReference>